<dbReference type="EMBL" id="AP022557">
    <property type="protein sequence ID" value="BBW95203.1"/>
    <property type="molecule type" value="Genomic_DNA"/>
</dbReference>
<protein>
    <recommendedName>
        <fullName evidence="3">NERD domain-containing protein</fullName>
    </recommendedName>
</protein>
<proteinExistence type="predicted"/>
<dbReference type="Proteomes" id="UP000501421">
    <property type="component" value="Chromosome"/>
</dbReference>
<evidence type="ECO:0008006" key="3">
    <source>
        <dbReference type="Google" id="ProtNLM"/>
    </source>
</evidence>
<dbReference type="AlphaFoldDB" id="A0A679FHS8"/>
<dbReference type="RefSeq" id="WP_033020153.1">
    <property type="nucleotide sequence ID" value="NZ_AP022557.1"/>
</dbReference>
<gene>
    <name evidence="1" type="primary">ytlQ</name>
    <name evidence="1" type="ORF">GsuE55_00360</name>
</gene>
<organism evidence="1 2">
    <name type="scientific">Geobacillus subterraneus</name>
    <dbReference type="NCBI Taxonomy" id="129338"/>
    <lineage>
        <taxon>Bacteria</taxon>
        <taxon>Bacillati</taxon>
        <taxon>Bacillota</taxon>
        <taxon>Bacilli</taxon>
        <taxon>Bacillales</taxon>
        <taxon>Anoxybacillaceae</taxon>
        <taxon>Geobacillus</taxon>
    </lineage>
</organism>
<accession>A0A679FHS8</accession>
<dbReference type="InterPro" id="IPR012397">
    <property type="entry name" value="Pullulanase"/>
</dbReference>
<keyword evidence="2" id="KW-1185">Reference proteome</keyword>
<reference evidence="2" key="1">
    <citation type="journal article" date="2020" name="Microbiol. Resour. Announc.">
        <title>Complete Genome Sequence of Geobacillus sp. Strain E55-1, Isolated from Mine Geyser in Japan.</title>
        <authorList>
            <person name="Miyazaki K."/>
            <person name="Hase E."/>
            <person name="Tokito N."/>
        </authorList>
    </citation>
    <scope>NUCLEOTIDE SEQUENCE [LARGE SCALE GENOMIC DNA]</scope>
    <source>
        <strain evidence="2">E55-1</strain>
    </source>
</reference>
<name>A0A679FHS8_9BACL</name>
<sequence length="305" mass="35554">MAQLIKLRDCISRYETDIYHYVPEFIRLKRRQWERAKARWEAEREEWDRGSGGTIEIREDWLDQPSWWERLFRRRADEVADEPPAASPGASTLDELKRQFLEEMFALQLRWASSTVGHASSFDESLYRDETLKYLLQRFPDTHLCFYRPVAIVGRAAVELDTVVVTPTAAWCLVFAEGARDNIIIASTGRFWVERAGAVERKRVSPVASLRRTVRVVTDIFEKEGIDWPLHPVLLNRYGYVDSGGLFPFVHYIDKRNYDEWFSRLRRSPLPLRHGQLKAAAALLRHCASFYDERLAWADSEEGGS</sequence>
<dbReference type="PIRSF" id="PIRSF012560">
    <property type="entry name" value="Pullulanase"/>
    <property type="match status" value="1"/>
</dbReference>
<evidence type="ECO:0000313" key="1">
    <source>
        <dbReference type="EMBL" id="BBW95203.1"/>
    </source>
</evidence>
<evidence type="ECO:0000313" key="2">
    <source>
        <dbReference type="Proteomes" id="UP000501421"/>
    </source>
</evidence>